<name>A0ABR2X452_9FUNG</name>
<reference evidence="1 2" key="1">
    <citation type="submission" date="2023-04" db="EMBL/GenBank/DDBJ databases">
        <title>Genome of Basidiobolus ranarum AG-B5.</title>
        <authorList>
            <person name="Stajich J.E."/>
            <person name="Carter-House D."/>
            <person name="Gryganskyi A."/>
        </authorList>
    </citation>
    <scope>NUCLEOTIDE SEQUENCE [LARGE SCALE GENOMIC DNA]</scope>
    <source>
        <strain evidence="1 2">AG-B5</strain>
    </source>
</reference>
<gene>
    <name evidence="1" type="ORF">K7432_000960</name>
</gene>
<dbReference type="InterPro" id="IPR015946">
    <property type="entry name" value="KH_dom-like_a/b"/>
</dbReference>
<dbReference type="SUPFAM" id="SSF89919">
    <property type="entry name" value="Ribosome-binding factor A, RbfA"/>
    <property type="match status" value="1"/>
</dbReference>
<comment type="caution">
    <text evidence="1">The sequence shown here is derived from an EMBL/GenBank/DDBJ whole genome shotgun (WGS) entry which is preliminary data.</text>
</comment>
<keyword evidence="2" id="KW-1185">Reference proteome</keyword>
<organism evidence="1 2">
    <name type="scientific">Basidiobolus ranarum</name>
    <dbReference type="NCBI Taxonomy" id="34480"/>
    <lineage>
        <taxon>Eukaryota</taxon>
        <taxon>Fungi</taxon>
        <taxon>Fungi incertae sedis</taxon>
        <taxon>Zoopagomycota</taxon>
        <taxon>Entomophthoromycotina</taxon>
        <taxon>Basidiobolomycetes</taxon>
        <taxon>Basidiobolales</taxon>
        <taxon>Basidiobolaceae</taxon>
        <taxon>Basidiobolus</taxon>
    </lineage>
</organism>
<dbReference type="InterPro" id="IPR023799">
    <property type="entry name" value="RbfA_dom_sf"/>
</dbReference>
<proteinExistence type="predicted"/>
<evidence type="ECO:0000313" key="2">
    <source>
        <dbReference type="Proteomes" id="UP001479436"/>
    </source>
</evidence>
<dbReference type="Proteomes" id="UP001479436">
    <property type="component" value="Unassembled WGS sequence"/>
</dbReference>
<dbReference type="EMBL" id="JASJQH010000019">
    <property type="protein sequence ID" value="KAK9768416.1"/>
    <property type="molecule type" value="Genomic_DNA"/>
</dbReference>
<dbReference type="Gene3D" id="3.30.300.20">
    <property type="match status" value="1"/>
</dbReference>
<accession>A0ABR2X452</accession>
<sequence length="226" mass="26430">MSFALFRRIPFNIVQQTAFTKCYRTATKIHSKDVTVKEDIEPTRGFQSTVDLHEFVKGQYMIPGKFLHFFQDRKRPRTMRESKTEDTVRKVRSKRGTSRNFENEYSETVGKQIANSIKKATLKAMATSAVPHQYLHSVNWDLVEVSLSEDLKKAKIWWRPAVPEGEKIDEVLMEELFKAYESHLCSMVFRHLPMRKPPTLSFAREDPYKDEAERLLEKIAQETPSN</sequence>
<evidence type="ECO:0000313" key="1">
    <source>
        <dbReference type="EMBL" id="KAK9768416.1"/>
    </source>
</evidence>
<protein>
    <submittedName>
        <fullName evidence="1">Uncharacterized protein</fullName>
    </submittedName>
</protein>